<proteinExistence type="predicted"/>
<dbReference type="Gene3D" id="2.60.120.430">
    <property type="entry name" value="Galactose-binding lectin"/>
    <property type="match status" value="1"/>
</dbReference>
<evidence type="ECO:0000313" key="2">
    <source>
        <dbReference type="EMBL" id="MET4757815.1"/>
    </source>
</evidence>
<evidence type="ECO:0000313" key="3">
    <source>
        <dbReference type="Proteomes" id="UP001549366"/>
    </source>
</evidence>
<comment type="caution">
    <text evidence="2">The sequence shown here is derived from an EMBL/GenBank/DDBJ whole genome shotgun (WGS) entry which is preliminary data.</text>
</comment>
<name>A0ABV2SJ87_9GAMM</name>
<dbReference type="EMBL" id="JBEWTB010000002">
    <property type="protein sequence ID" value="MET4757815.1"/>
    <property type="molecule type" value="Genomic_DNA"/>
</dbReference>
<feature type="domain" description="ExoP galactose-binding-like" evidence="1">
    <location>
        <begin position="22"/>
        <end position="128"/>
    </location>
</feature>
<sequence>MLNVNTSSGKPAKIFSRSANELGVDLSSSTANATLKFDFHVHRFNNQLGKVTVELSIDSLSVSPTSTIHSASVDISSVAHTSLGSGLQNVKIPLACFQDAGVNFSETLTAFSFESDKDINFDFGNVRIVSNSTNSNIDLQCDSVEPISHVLDLYKAEDKEVFTPVAGADNTGWATNVGRWGAAQSYGFPNVRQTVHYPEAEPGQNSGISFRLTKDELPKDLSRYINTGALEIEFEVEDYANHPTQIMNVRMETITGMPNSQNVALAPGMGGEGPVKAIVPLKSLFTHANGRIDFNSLKNVDRGLILQPQPVQKPHSLHGMMYKVGNIRLVTIP</sequence>
<gene>
    <name evidence="2" type="ORF">V5J35_003007</name>
</gene>
<organism evidence="2 3">
    <name type="scientific">Endozoicomonas lisbonensis</name>
    <dbReference type="NCBI Taxonomy" id="3120522"/>
    <lineage>
        <taxon>Bacteria</taxon>
        <taxon>Pseudomonadati</taxon>
        <taxon>Pseudomonadota</taxon>
        <taxon>Gammaproteobacteria</taxon>
        <taxon>Oceanospirillales</taxon>
        <taxon>Endozoicomonadaceae</taxon>
        <taxon>Endozoicomonas</taxon>
    </lineage>
</organism>
<protein>
    <recommendedName>
        <fullName evidence="1">ExoP galactose-binding-like domain-containing protein</fullName>
    </recommendedName>
</protein>
<dbReference type="Proteomes" id="UP001549366">
    <property type="component" value="Unassembled WGS sequence"/>
</dbReference>
<keyword evidence="3" id="KW-1185">Reference proteome</keyword>
<dbReference type="InterPro" id="IPR041443">
    <property type="entry name" value="Exop_C"/>
</dbReference>
<reference evidence="2 3" key="1">
    <citation type="submission" date="2024-06" db="EMBL/GenBank/DDBJ databases">
        <title>Genomic Encyclopedia of Type Strains, Phase V (KMG-V): Genome sequencing to study the core and pangenomes of soil and plant-associated prokaryotes.</title>
        <authorList>
            <person name="Whitman W."/>
        </authorList>
    </citation>
    <scope>NUCLEOTIDE SEQUENCE [LARGE SCALE GENOMIC DNA]</scope>
    <source>
        <strain evidence="2 3">NE40</strain>
    </source>
</reference>
<evidence type="ECO:0000259" key="1">
    <source>
        <dbReference type="Pfam" id="PF18559"/>
    </source>
</evidence>
<accession>A0ABV2SJ87</accession>
<dbReference type="Pfam" id="PF18559">
    <property type="entry name" value="Exop_C"/>
    <property type="match status" value="1"/>
</dbReference>